<accession>A0A7S4KCV5</accession>
<keyword evidence="1" id="KW-1133">Transmembrane helix</keyword>
<feature type="transmembrane region" description="Helical" evidence="1">
    <location>
        <begin position="15"/>
        <end position="36"/>
    </location>
</feature>
<organism evidence="2">
    <name type="scientific">Guillardia theta</name>
    <name type="common">Cryptophyte</name>
    <name type="synonym">Cryptomonas phi</name>
    <dbReference type="NCBI Taxonomy" id="55529"/>
    <lineage>
        <taxon>Eukaryota</taxon>
        <taxon>Cryptophyceae</taxon>
        <taxon>Pyrenomonadales</taxon>
        <taxon>Geminigeraceae</taxon>
        <taxon>Guillardia</taxon>
    </lineage>
</organism>
<name>A0A7S4KCV5_GUITH</name>
<proteinExistence type="predicted"/>
<reference evidence="2" key="1">
    <citation type="submission" date="2021-01" db="EMBL/GenBank/DDBJ databases">
        <authorList>
            <person name="Corre E."/>
            <person name="Pelletier E."/>
            <person name="Niang G."/>
            <person name="Scheremetjew M."/>
            <person name="Finn R."/>
            <person name="Kale V."/>
            <person name="Holt S."/>
            <person name="Cochrane G."/>
            <person name="Meng A."/>
            <person name="Brown T."/>
            <person name="Cohen L."/>
        </authorList>
    </citation>
    <scope>NUCLEOTIDE SEQUENCE</scope>
    <source>
        <strain evidence="2">CCMP 2712</strain>
    </source>
</reference>
<dbReference type="AlphaFoldDB" id="A0A7S4KCV5"/>
<keyword evidence="1" id="KW-0472">Membrane</keyword>
<keyword evidence="1" id="KW-0812">Transmembrane</keyword>
<evidence type="ECO:0000313" key="2">
    <source>
        <dbReference type="EMBL" id="CAE2290109.1"/>
    </source>
</evidence>
<sequence>MYDDAFVVFGNILEFFPPIVLWVLGLISMSFVLTWIKWKSDVSELQKDSEFQNQSLDLICTFPKCGKTLKGDEISERIPSKIVSDMFYCSKTCMKRDWKENNHHSVAMLFKRRKEELERQVQTERDQLSRSWQDQLADLIPDPHSMENLNVQAVFEKVSMQIEADAANLTAKTFCSAYMKKFGYAIHHWAYECYKCSGKGCVLVHLSDKALEATHGAPISYINLRAALRLQYKRLSRMLQTYDPMQQLVLLLMQRGTEKRHHMTPFLFQIYEADGGGDGERPKKNKIKFMTESESRSLPSGTMLQWQSVEDYTDLFANESKKDK</sequence>
<protein>
    <submittedName>
        <fullName evidence="2">Uncharacterized protein</fullName>
    </submittedName>
</protein>
<gene>
    <name evidence="2" type="ORF">GTHE00462_LOCUS10990</name>
</gene>
<evidence type="ECO:0000256" key="1">
    <source>
        <dbReference type="SAM" id="Phobius"/>
    </source>
</evidence>
<dbReference type="EMBL" id="HBKN01014133">
    <property type="protein sequence ID" value="CAE2290109.1"/>
    <property type="molecule type" value="Transcribed_RNA"/>
</dbReference>